<sequence length="68" mass="7885">MVLQAKRELFINDNIAQLEDEGFSDNKRVPWNTLSFEHREHVVHVEAELISVILACPCFKIVVSFQMV</sequence>
<proteinExistence type="predicted"/>
<evidence type="ECO:0000313" key="2">
    <source>
        <dbReference type="Proteomes" id="UP000242219"/>
    </source>
</evidence>
<organism evidence="1 2">
    <name type="scientific">Candidatus Brocadia sapporoensis</name>
    <dbReference type="NCBI Taxonomy" id="392547"/>
    <lineage>
        <taxon>Bacteria</taxon>
        <taxon>Pseudomonadati</taxon>
        <taxon>Planctomycetota</taxon>
        <taxon>Candidatus Brocadiia</taxon>
        <taxon>Candidatus Brocadiales</taxon>
        <taxon>Candidatus Brocadiaceae</taxon>
        <taxon>Candidatus Brocadia</taxon>
    </lineage>
</organism>
<dbReference type="EMBL" id="MJUW02000080">
    <property type="protein sequence ID" value="OQD45656.1"/>
    <property type="molecule type" value="Genomic_DNA"/>
</dbReference>
<name>A0A1V6LZY5_9BACT</name>
<comment type="caution">
    <text evidence="1">The sequence shown here is derived from an EMBL/GenBank/DDBJ whole genome shotgun (WGS) entry which is preliminary data.</text>
</comment>
<dbReference type="AlphaFoldDB" id="A0A1V6LZY5"/>
<dbReference type="Proteomes" id="UP000242219">
    <property type="component" value="Unassembled WGS sequence"/>
</dbReference>
<gene>
    <name evidence="1" type="ORF">BIY37_07300</name>
</gene>
<protein>
    <submittedName>
        <fullName evidence="1">Uncharacterized protein</fullName>
    </submittedName>
</protein>
<accession>A0A1V6LZY5</accession>
<keyword evidence="2" id="KW-1185">Reference proteome</keyword>
<evidence type="ECO:0000313" key="1">
    <source>
        <dbReference type="EMBL" id="OQD45656.1"/>
    </source>
</evidence>
<reference evidence="1 2" key="1">
    <citation type="journal article" date="2016" name="Genome Announc.">
        <title>Draft Genome Sequence of the Anaerobic Ammonium-Oxidizing Bacterium 'Candidatus Brocadia sp. 40'.</title>
        <authorList>
            <person name="Ali M."/>
            <person name="Haroon M.F."/>
            <person name="Narita Y."/>
            <person name="Zhang L."/>
            <person name="Rangel Shaw D."/>
            <person name="Okabe S."/>
            <person name="Saikaly P.E."/>
        </authorList>
    </citation>
    <scope>NUCLEOTIDE SEQUENCE [LARGE SCALE GENOMIC DNA]</scope>
    <source>
        <strain evidence="1 2">40</strain>
    </source>
</reference>